<sequence>MRYPSTSLGDFPIDEEDIRLSVTSNALVALNTLNPPSPVLTPSQLSFTWSSGEIPVLLYDNAYLKHDGVRRSISSVNSESLMLERISTSMDLSTVEEDVLPSREWRIGTPRVFSTDAAAVPPSSLASFDSHATLTSVGTFGPRRDTATSGGWRRTAVIPTDSIYLSTLISDATLLSAGTESKTDSNCPSLPDTCLSQKRPLSAFLEQITDNLDKLECSSVSNSGDNQSDASVDPNETVVGSPTPSTLSWISSRDWTWQEYKDYVAQDASVCYERARPDSQLMSSADVMWSASDQTRRVALQQQDLNTSRSKRTSTKEDVNRASLQLKSKIHTVLYTGQDQDRYPWLKDTTVQIMIDQEGFRAAEPLFKFASIGKLRTTHDTAKPSSTIMAQFRPSTRQTFHFHHAPFETPPILRRVIINADEGHDFVSRQAHLTLKNNGVYVVHGHEVSSDPESAGQKLFWQFEYFVDDRRAEPSGRILEGEKVLIPLTFACSPKLLLSVQGKRVNIVQVFKKGIAPKIVAEKLQPPGTMATRPASTAEHSSFGSKSASSTTTPTKTHRISSPTKSPIWTLHRRVQSHNIRQPDASRSFSPNATPQPPARNAGFSPLPWVSPVFKSQYSSPSRRRAASVSESTPDLLSRPQAMTPSPKNHRVFIENSTPSSSLAQKPNDRHIIPPYKLNEYVDTNESQADYVPSRKTATFQPHHDFTPLTPRPRHSQKATDRVRRSLE</sequence>
<protein>
    <submittedName>
        <fullName evidence="2">Uncharacterized protein</fullName>
    </submittedName>
</protein>
<proteinExistence type="predicted"/>
<feature type="region of interest" description="Disordered" evidence="1">
    <location>
        <begin position="688"/>
        <end position="728"/>
    </location>
</feature>
<reference evidence="2 3" key="1">
    <citation type="journal article" date="2018" name="Evol. Lett.">
        <title>Horizontal gene cluster transfer increased hallucinogenic mushroom diversity.</title>
        <authorList>
            <person name="Reynolds H.T."/>
            <person name="Vijayakumar V."/>
            <person name="Gluck-Thaler E."/>
            <person name="Korotkin H.B."/>
            <person name="Matheny P.B."/>
            <person name="Slot J.C."/>
        </authorList>
    </citation>
    <scope>NUCLEOTIDE SEQUENCE [LARGE SCALE GENOMIC DNA]</scope>
    <source>
        <strain evidence="2 3">2629</strain>
    </source>
</reference>
<dbReference type="Proteomes" id="UP000284842">
    <property type="component" value="Unassembled WGS sequence"/>
</dbReference>
<feature type="compositionally biased region" description="Low complexity" evidence="1">
    <location>
        <begin position="616"/>
        <end position="632"/>
    </location>
</feature>
<feature type="region of interest" description="Disordered" evidence="1">
    <location>
        <begin position="526"/>
        <end position="669"/>
    </location>
</feature>
<comment type="caution">
    <text evidence="2">The sequence shown here is derived from an EMBL/GenBank/DDBJ whole genome shotgun (WGS) entry which is preliminary data.</text>
</comment>
<dbReference type="AlphaFoldDB" id="A0A409YL94"/>
<keyword evidence="3" id="KW-1185">Reference proteome</keyword>
<feature type="compositionally biased region" description="Polar residues" evidence="1">
    <location>
        <begin position="577"/>
        <end position="593"/>
    </location>
</feature>
<evidence type="ECO:0000313" key="2">
    <source>
        <dbReference type="EMBL" id="PPR03798.1"/>
    </source>
</evidence>
<dbReference type="OrthoDB" id="3269398at2759"/>
<accession>A0A409YL94</accession>
<feature type="compositionally biased region" description="Low complexity" evidence="1">
    <location>
        <begin position="541"/>
        <end position="555"/>
    </location>
</feature>
<feature type="compositionally biased region" description="Basic and acidic residues" evidence="1">
    <location>
        <begin position="718"/>
        <end position="728"/>
    </location>
</feature>
<dbReference type="EMBL" id="NHTK01001019">
    <property type="protein sequence ID" value="PPR03798.1"/>
    <property type="molecule type" value="Genomic_DNA"/>
</dbReference>
<organism evidence="2 3">
    <name type="scientific">Panaeolus cyanescens</name>
    <dbReference type="NCBI Taxonomy" id="181874"/>
    <lineage>
        <taxon>Eukaryota</taxon>
        <taxon>Fungi</taxon>
        <taxon>Dikarya</taxon>
        <taxon>Basidiomycota</taxon>
        <taxon>Agaricomycotina</taxon>
        <taxon>Agaricomycetes</taxon>
        <taxon>Agaricomycetidae</taxon>
        <taxon>Agaricales</taxon>
        <taxon>Agaricineae</taxon>
        <taxon>Galeropsidaceae</taxon>
        <taxon>Panaeolus</taxon>
    </lineage>
</organism>
<dbReference type="InParanoid" id="A0A409YL94"/>
<evidence type="ECO:0000313" key="3">
    <source>
        <dbReference type="Proteomes" id="UP000284842"/>
    </source>
</evidence>
<name>A0A409YL94_9AGAR</name>
<feature type="compositionally biased region" description="Polar residues" evidence="1">
    <location>
        <begin position="655"/>
        <end position="665"/>
    </location>
</feature>
<feature type="region of interest" description="Disordered" evidence="1">
    <location>
        <begin position="219"/>
        <end position="244"/>
    </location>
</feature>
<feature type="compositionally biased region" description="Polar residues" evidence="1">
    <location>
        <begin position="219"/>
        <end position="230"/>
    </location>
</feature>
<evidence type="ECO:0000256" key="1">
    <source>
        <dbReference type="SAM" id="MobiDB-lite"/>
    </source>
</evidence>
<gene>
    <name evidence="2" type="ORF">CVT24_007478</name>
</gene>